<organism evidence="1 2">
    <name type="scientific">Hymenobacter setariae</name>
    <dbReference type="NCBI Taxonomy" id="2594794"/>
    <lineage>
        <taxon>Bacteria</taxon>
        <taxon>Pseudomonadati</taxon>
        <taxon>Bacteroidota</taxon>
        <taxon>Cytophagia</taxon>
        <taxon>Cytophagales</taxon>
        <taxon>Hymenobacteraceae</taxon>
        <taxon>Hymenobacter</taxon>
    </lineage>
</organism>
<evidence type="ECO:0000313" key="2">
    <source>
        <dbReference type="Proteomes" id="UP000317624"/>
    </source>
</evidence>
<keyword evidence="2" id="KW-1185">Reference proteome</keyword>
<name>A0A558BMU7_9BACT</name>
<reference evidence="1 2" key="1">
    <citation type="submission" date="2019-07" db="EMBL/GenBank/DDBJ databases">
        <title>Hymenobacter sp. straun FUR1 Genome sequencing and assembly.</title>
        <authorList>
            <person name="Chhetri G."/>
        </authorList>
    </citation>
    <scope>NUCLEOTIDE SEQUENCE [LARGE SCALE GENOMIC DNA]</scope>
    <source>
        <strain evidence="1 2">Fur1</strain>
    </source>
</reference>
<dbReference type="Proteomes" id="UP000317624">
    <property type="component" value="Unassembled WGS sequence"/>
</dbReference>
<protein>
    <submittedName>
        <fullName evidence="1">Uncharacterized protein</fullName>
    </submittedName>
</protein>
<comment type="caution">
    <text evidence="1">The sequence shown here is derived from an EMBL/GenBank/DDBJ whole genome shotgun (WGS) entry which is preliminary data.</text>
</comment>
<accession>A0A558BMU7</accession>
<proteinExistence type="predicted"/>
<dbReference type="AlphaFoldDB" id="A0A558BMU7"/>
<dbReference type="OrthoDB" id="880140at2"/>
<gene>
    <name evidence="1" type="ORF">FNT36_21990</name>
</gene>
<sequence length="138" mass="15162">MASYIKANRAAFVGYEPVRWGQPVTYTKANEAAIKGVLAMQLFDDALVPRNKALAEYKASLARHDAPAKTEAIKARYGKANKYNDSLLAIANSFIGSKDTTRLGTQIAHIYRTKAKSGVMVLDSATFLVYRTGKVEQM</sequence>
<dbReference type="RefSeq" id="WP_144852208.1">
    <property type="nucleotide sequence ID" value="NZ_VMRJ01000006.1"/>
</dbReference>
<dbReference type="EMBL" id="VMRJ01000006">
    <property type="protein sequence ID" value="TVT37836.1"/>
    <property type="molecule type" value="Genomic_DNA"/>
</dbReference>
<evidence type="ECO:0000313" key="1">
    <source>
        <dbReference type="EMBL" id="TVT37836.1"/>
    </source>
</evidence>